<name>A0A449BFJ9_HAPAX</name>
<evidence type="ECO:0000313" key="2">
    <source>
        <dbReference type="EMBL" id="VEU81208.1"/>
    </source>
</evidence>
<gene>
    <name evidence="2" type="ORF">NCTC10138_01606</name>
</gene>
<dbReference type="KEGG" id="aaxa:NCTC10138_01606"/>
<dbReference type="OrthoDB" id="5937621at2"/>
<feature type="domain" description="Glycoamylase-like" evidence="1">
    <location>
        <begin position="194"/>
        <end position="409"/>
    </location>
</feature>
<dbReference type="STRING" id="1278311.GCA_000428705_00581"/>
<sequence length="430" mass="49915">MYHIYVSKRFYKGEIMMRRKIEKIQETAFNFFNDYSNLDYNSKGFGLTVDHTNDLEKASIAATGFTLSSYIIADKYGYLAHEELIKRVIGTLKTLYYNVPQYEGFFAHFVDMKTAERKNKSEYSTVDTALALNGVIACMQYFKNEEIDKYSKLIINRVNWKHFVHKRNGKDTLYMAYNDLKDGDYAEGKSGFIHHWGMFAEQLMMYVMAAAKNDFSIEEARSLYNGFDRIKGSYDSYEFIFSPGNTLFIYQYPLAWLDLENVYDLDNISWFLNAKNACMAQYKWCMDNKERYKTYNPNFFGLTASDSPNGYAVFHALPNDRDLIITDGTVAANAIIGSLPFITEIALKGIKDMFNIDGLWNSKYGFYDAFNFEKDKWISNRYIAIDKGLEMLMANAYLTKDVQTAYMNSSIIIEGMRKLGWEKRIGGKTR</sequence>
<dbReference type="Gene3D" id="1.50.10.140">
    <property type="match status" value="1"/>
</dbReference>
<dbReference type="Pfam" id="PF10091">
    <property type="entry name" value="Glycoamylase"/>
    <property type="match status" value="1"/>
</dbReference>
<dbReference type="InterPro" id="IPR019282">
    <property type="entry name" value="Glycoamylase-like_cons_dom"/>
</dbReference>
<evidence type="ECO:0000259" key="1">
    <source>
        <dbReference type="Pfam" id="PF10091"/>
    </source>
</evidence>
<accession>A0A449BFJ9</accession>
<organism evidence="2 3">
    <name type="scientific">Haploplasma axanthum</name>
    <name type="common">Acholeplasma axanthum</name>
    <dbReference type="NCBI Taxonomy" id="29552"/>
    <lineage>
        <taxon>Bacteria</taxon>
        <taxon>Bacillati</taxon>
        <taxon>Mycoplasmatota</taxon>
        <taxon>Mollicutes</taxon>
        <taxon>Acholeplasmatales</taxon>
        <taxon>Acholeplasmataceae</taxon>
        <taxon>Haploplasma</taxon>
    </lineage>
</organism>
<evidence type="ECO:0000313" key="3">
    <source>
        <dbReference type="Proteomes" id="UP000289841"/>
    </source>
</evidence>
<dbReference type="AlphaFoldDB" id="A0A449BFJ9"/>
<proteinExistence type="predicted"/>
<keyword evidence="3" id="KW-1185">Reference proteome</keyword>
<dbReference type="Proteomes" id="UP000289841">
    <property type="component" value="Chromosome"/>
</dbReference>
<protein>
    <submittedName>
        <fullName evidence="2">Uncharacterized protein conserved in bacteria</fullName>
    </submittedName>
</protein>
<reference evidence="2 3" key="1">
    <citation type="submission" date="2019-01" db="EMBL/GenBank/DDBJ databases">
        <authorList>
            <consortium name="Pathogen Informatics"/>
        </authorList>
    </citation>
    <scope>NUCLEOTIDE SEQUENCE [LARGE SCALE GENOMIC DNA]</scope>
    <source>
        <strain evidence="2 3">NCTC10138</strain>
    </source>
</reference>
<dbReference type="EMBL" id="LR215048">
    <property type="protein sequence ID" value="VEU81208.1"/>
    <property type="molecule type" value="Genomic_DNA"/>
</dbReference>